<dbReference type="Gene3D" id="2.60.40.1180">
    <property type="entry name" value="Golgi alpha-mannosidase II"/>
    <property type="match status" value="1"/>
</dbReference>
<comment type="caution">
    <text evidence="5">The sequence shown here is derived from an EMBL/GenBank/DDBJ whole genome shotgun (WGS) entry which is preliminary data.</text>
</comment>
<evidence type="ECO:0000313" key="5">
    <source>
        <dbReference type="EMBL" id="GAF95659.1"/>
    </source>
</evidence>
<keyword evidence="2" id="KW-0378">Hydrolase</keyword>
<dbReference type="AlphaFoldDB" id="X0TQY1"/>
<dbReference type="PANTHER" id="PTHR31308:SF5">
    <property type="entry name" value="ERGOSTERYL-BETA-GLUCOSIDASE"/>
    <property type="match status" value="1"/>
</dbReference>
<feature type="domain" description="Glycoside hydrolase family 5 C-terminal" evidence="4">
    <location>
        <begin position="34"/>
        <end position="115"/>
    </location>
</feature>
<protein>
    <recommendedName>
        <fullName evidence="4">Glycoside hydrolase family 5 C-terminal domain-containing protein</fullName>
    </recommendedName>
</protein>
<evidence type="ECO:0000256" key="2">
    <source>
        <dbReference type="ARBA" id="ARBA00022801"/>
    </source>
</evidence>
<proteinExistence type="inferred from homology"/>
<dbReference type="InterPro" id="IPR041036">
    <property type="entry name" value="GH5_C"/>
</dbReference>
<keyword evidence="3" id="KW-0326">Glycosidase</keyword>
<sequence length="119" mass="13707">DQWNLEDFSIFSVDQQTDPTDIRSGGRATEGFSRPHFVHVSGTPLKMKFALKRREFRFEFDADPSIDAPTVLYVPEVHYPDGFEVELSEGELEETRDPQMLTFRVHQSGIHTVVIKPKK</sequence>
<dbReference type="Pfam" id="PF18564">
    <property type="entry name" value="Glyco_hydro_5_C"/>
    <property type="match status" value="1"/>
</dbReference>
<dbReference type="GO" id="GO:0008422">
    <property type="term" value="F:beta-glucosidase activity"/>
    <property type="evidence" value="ECO:0007669"/>
    <property type="project" value="TreeGrafter"/>
</dbReference>
<evidence type="ECO:0000256" key="3">
    <source>
        <dbReference type="ARBA" id="ARBA00023295"/>
    </source>
</evidence>
<feature type="non-terminal residue" evidence="5">
    <location>
        <position position="1"/>
    </location>
</feature>
<dbReference type="InterPro" id="IPR052066">
    <property type="entry name" value="Glycosphingolipid_Hydrolases"/>
</dbReference>
<comment type="similarity">
    <text evidence="1">Belongs to the glycosyl hydrolase 5 (cellulase A) family.</text>
</comment>
<evidence type="ECO:0000259" key="4">
    <source>
        <dbReference type="Pfam" id="PF18564"/>
    </source>
</evidence>
<evidence type="ECO:0000256" key="1">
    <source>
        <dbReference type="ARBA" id="ARBA00005641"/>
    </source>
</evidence>
<dbReference type="EMBL" id="BARS01010626">
    <property type="protein sequence ID" value="GAF95659.1"/>
    <property type="molecule type" value="Genomic_DNA"/>
</dbReference>
<gene>
    <name evidence="5" type="ORF">S01H1_19630</name>
</gene>
<accession>X0TQY1</accession>
<dbReference type="PANTHER" id="PTHR31308">
    <property type="match status" value="1"/>
</dbReference>
<organism evidence="5">
    <name type="scientific">marine sediment metagenome</name>
    <dbReference type="NCBI Taxonomy" id="412755"/>
    <lineage>
        <taxon>unclassified sequences</taxon>
        <taxon>metagenomes</taxon>
        <taxon>ecological metagenomes</taxon>
    </lineage>
</organism>
<dbReference type="InterPro" id="IPR013780">
    <property type="entry name" value="Glyco_hydro_b"/>
</dbReference>
<reference evidence="5" key="1">
    <citation type="journal article" date="2014" name="Front. Microbiol.">
        <title>High frequency of phylogenetically diverse reductive dehalogenase-homologous genes in deep subseafloor sedimentary metagenomes.</title>
        <authorList>
            <person name="Kawai M."/>
            <person name="Futagami T."/>
            <person name="Toyoda A."/>
            <person name="Takaki Y."/>
            <person name="Nishi S."/>
            <person name="Hori S."/>
            <person name="Arai W."/>
            <person name="Tsubouchi T."/>
            <person name="Morono Y."/>
            <person name="Uchiyama I."/>
            <person name="Ito T."/>
            <person name="Fujiyama A."/>
            <person name="Inagaki F."/>
            <person name="Takami H."/>
        </authorList>
    </citation>
    <scope>NUCLEOTIDE SEQUENCE</scope>
    <source>
        <strain evidence="5">Expedition CK06-06</strain>
    </source>
</reference>
<dbReference type="GO" id="GO:1901135">
    <property type="term" value="P:carbohydrate derivative metabolic process"/>
    <property type="evidence" value="ECO:0007669"/>
    <property type="project" value="UniProtKB-ARBA"/>
</dbReference>
<name>X0TQY1_9ZZZZ</name>